<dbReference type="Gene3D" id="3.40.50.720">
    <property type="entry name" value="NAD(P)-binding Rossmann-like Domain"/>
    <property type="match status" value="1"/>
</dbReference>
<evidence type="ECO:0000256" key="6">
    <source>
        <dbReference type="ARBA" id="ARBA00022605"/>
    </source>
</evidence>
<evidence type="ECO:0000256" key="9">
    <source>
        <dbReference type="ARBA" id="ARBA00023167"/>
    </source>
</evidence>
<dbReference type="GO" id="GO:0004412">
    <property type="term" value="F:homoserine dehydrogenase activity"/>
    <property type="evidence" value="ECO:0007669"/>
    <property type="project" value="UniProtKB-EC"/>
</dbReference>
<dbReference type="Pfam" id="PF03447">
    <property type="entry name" value="NAD_binding_3"/>
    <property type="match status" value="1"/>
</dbReference>
<proteinExistence type="inferred from homology"/>
<dbReference type="GO" id="GO:0009088">
    <property type="term" value="P:threonine biosynthetic process"/>
    <property type="evidence" value="ECO:0007669"/>
    <property type="project" value="UniProtKB-UniPathway"/>
</dbReference>
<keyword evidence="6" id="KW-0028">Amino-acid biosynthesis</keyword>
<dbReference type="GO" id="GO:0050661">
    <property type="term" value="F:NADP binding"/>
    <property type="evidence" value="ECO:0007669"/>
    <property type="project" value="InterPro"/>
</dbReference>
<evidence type="ECO:0000256" key="4">
    <source>
        <dbReference type="ARBA" id="ARBA00013213"/>
    </source>
</evidence>
<keyword evidence="9" id="KW-0486">Methionine biosynthesis</keyword>
<evidence type="ECO:0000256" key="5">
    <source>
        <dbReference type="ARBA" id="ARBA00013376"/>
    </source>
</evidence>
<keyword evidence="7" id="KW-0791">Threonine biosynthesis</keyword>
<dbReference type="EC" id="1.1.1.3" evidence="4"/>
<comment type="pathway">
    <text evidence="1">Amino-acid biosynthesis; L-threonine biosynthesis; L-threonine from L-aspartate: step 3/5.</text>
</comment>
<evidence type="ECO:0000256" key="8">
    <source>
        <dbReference type="ARBA" id="ARBA00023002"/>
    </source>
</evidence>
<evidence type="ECO:0000313" key="13">
    <source>
        <dbReference type="Proteomes" id="UP000037460"/>
    </source>
</evidence>
<dbReference type="SUPFAM" id="SSF55347">
    <property type="entry name" value="Glyceraldehyde-3-phosphate dehydrogenase-like, C-terminal domain"/>
    <property type="match status" value="1"/>
</dbReference>
<dbReference type="PANTHER" id="PTHR43331:SF1">
    <property type="entry name" value="HOMOSERINE DEHYDROGENASE"/>
    <property type="match status" value="1"/>
</dbReference>
<evidence type="ECO:0000256" key="1">
    <source>
        <dbReference type="ARBA" id="ARBA00005056"/>
    </source>
</evidence>
<dbReference type="PANTHER" id="PTHR43331">
    <property type="entry name" value="HOMOSERINE DEHYDROGENASE"/>
    <property type="match status" value="1"/>
</dbReference>
<organism evidence="12 13">
    <name type="scientific">Chrysochromulina tobinii</name>
    <dbReference type="NCBI Taxonomy" id="1460289"/>
    <lineage>
        <taxon>Eukaryota</taxon>
        <taxon>Haptista</taxon>
        <taxon>Haptophyta</taxon>
        <taxon>Prymnesiophyceae</taxon>
        <taxon>Prymnesiales</taxon>
        <taxon>Chrysochromulinaceae</taxon>
        <taxon>Chrysochromulina</taxon>
    </lineage>
</organism>
<comment type="pathway">
    <text evidence="2">Amino-acid biosynthesis; L-methionine biosynthesis via de novo pathway; L-homoserine from L-aspartate: step 3/3.</text>
</comment>
<dbReference type="UniPathway" id="UPA00050">
    <property type="reaction ID" value="UER00063"/>
</dbReference>
<keyword evidence="13" id="KW-1185">Reference proteome</keyword>
<sequence length="396" mass="40877">MASGKPKTVHITLIGFGSVNRALARLIAQEAARLEQEHKLRVVYHAVVARHGAWDASESPLSAAAVATLADAVAAGCARLDGSTHVPAGVKAVSEPTQAAIRAIIGRMPVCAEAGARSAIVEAIDVDYSAGEPAATYIRDALTRGCHAVSANKGPVVHHRDALLALASEHGVRYLHESAVMDGVPIFSTWRAGFLPGGAKLRRFRGALNSTTSVILSGMERGQSMQEALKTAQDAGIAEADPTGDTSGMDAAVKVVALALALDLHRSPSTSFDLPRSGGGGEHQAPFALSDVDVSGIEGVTPAAVASALAAGKKLRLVAGAEAASEAEGGRARGYVRVEALEPSDVLYGLNGADAAVTFYTDRLAPVTIMQHGSVVEDTAFGEYADLMRALRPVEA</sequence>
<protein>
    <recommendedName>
        <fullName evidence="5">Homoserine dehydrogenase</fullName>
        <ecNumber evidence="4">1.1.1.3</ecNumber>
    </recommendedName>
</protein>
<dbReference type="InterPro" id="IPR005106">
    <property type="entry name" value="Asp/hSer_DH_NAD-bd"/>
</dbReference>
<dbReference type="Proteomes" id="UP000037460">
    <property type="component" value="Unassembled WGS sequence"/>
</dbReference>
<accession>A0A0M0LR28</accession>
<comment type="similarity">
    <text evidence="3">Belongs to the homoserine dehydrogenase family.</text>
</comment>
<gene>
    <name evidence="12" type="ORF">Ctob_013217</name>
</gene>
<evidence type="ECO:0000256" key="3">
    <source>
        <dbReference type="ARBA" id="ARBA00006753"/>
    </source>
</evidence>
<dbReference type="InterPro" id="IPR001342">
    <property type="entry name" value="HDH_cat"/>
</dbReference>
<dbReference type="UniPathway" id="UPA00051">
    <property type="reaction ID" value="UER00465"/>
</dbReference>
<evidence type="ECO:0000259" key="10">
    <source>
        <dbReference type="Pfam" id="PF00742"/>
    </source>
</evidence>
<evidence type="ECO:0000256" key="7">
    <source>
        <dbReference type="ARBA" id="ARBA00022697"/>
    </source>
</evidence>
<evidence type="ECO:0000313" key="12">
    <source>
        <dbReference type="EMBL" id="KOO53505.1"/>
    </source>
</evidence>
<dbReference type="GO" id="GO:0009086">
    <property type="term" value="P:methionine biosynthetic process"/>
    <property type="evidence" value="ECO:0007669"/>
    <property type="project" value="UniProtKB-KW"/>
</dbReference>
<dbReference type="InterPro" id="IPR036291">
    <property type="entry name" value="NAD(P)-bd_dom_sf"/>
</dbReference>
<keyword evidence="8" id="KW-0560">Oxidoreductase</keyword>
<reference evidence="13" key="1">
    <citation type="journal article" date="2015" name="PLoS Genet.">
        <title>Genome Sequence and Transcriptome Analyses of Chrysochromulina tobin: Metabolic Tools for Enhanced Algal Fitness in the Prominent Order Prymnesiales (Haptophyceae).</title>
        <authorList>
            <person name="Hovde B.T."/>
            <person name="Deodato C.R."/>
            <person name="Hunsperger H.M."/>
            <person name="Ryken S.A."/>
            <person name="Yost W."/>
            <person name="Jha R.K."/>
            <person name="Patterson J."/>
            <person name="Monnat R.J. Jr."/>
            <person name="Barlow S.B."/>
            <person name="Starkenburg S.R."/>
            <person name="Cattolico R.A."/>
        </authorList>
    </citation>
    <scope>NUCLEOTIDE SEQUENCE</scope>
    <source>
        <strain evidence="13">CCMP291</strain>
    </source>
</reference>
<evidence type="ECO:0000259" key="11">
    <source>
        <dbReference type="Pfam" id="PF03447"/>
    </source>
</evidence>
<feature type="domain" description="Aspartate/homoserine dehydrogenase NAD-binding" evidence="11">
    <location>
        <begin position="76"/>
        <end position="177"/>
    </location>
</feature>
<feature type="domain" description="Homoserine dehydrogenase catalytic" evidence="10">
    <location>
        <begin position="185"/>
        <end position="262"/>
    </location>
</feature>
<dbReference type="OrthoDB" id="67851at2759"/>
<dbReference type="SUPFAM" id="SSF51735">
    <property type="entry name" value="NAD(P)-binding Rossmann-fold domains"/>
    <property type="match status" value="1"/>
</dbReference>
<dbReference type="Gene3D" id="3.30.360.10">
    <property type="entry name" value="Dihydrodipicolinate Reductase, domain 2"/>
    <property type="match status" value="1"/>
</dbReference>
<evidence type="ECO:0000256" key="2">
    <source>
        <dbReference type="ARBA" id="ARBA00005062"/>
    </source>
</evidence>
<dbReference type="AlphaFoldDB" id="A0A0M0LR28"/>
<feature type="domain" description="Homoserine dehydrogenase catalytic" evidence="10">
    <location>
        <begin position="286"/>
        <end position="388"/>
    </location>
</feature>
<dbReference type="Pfam" id="PF00742">
    <property type="entry name" value="Homoserine_dh"/>
    <property type="match status" value="2"/>
</dbReference>
<comment type="caution">
    <text evidence="12">The sequence shown here is derived from an EMBL/GenBank/DDBJ whole genome shotgun (WGS) entry which is preliminary data.</text>
</comment>
<name>A0A0M0LR28_9EUKA</name>
<dbReference type="EMBL" id="JWZX01000201">
    <property type="protein sequence ID" value="KOO53505.1"/>
    <property type="molecule type" value="Genomic_DNA"/>
</dbReference>